<dbReference type="SUPFAM" id="SSF50814">
    <property type="entry name" value="Lipocalins"/>
    <property type="match status" value="1"/>
</dbReference>
<dbReference type="EMBL" id="SPNC01000055">
    <property type="protein sequence ID" value="TFH95322.1"/>
    <property type="molecule type" value="Genomic_DNA"/>
</dbReference>
<feature type="transmembrane region" description="Helical" evidence="3">
    <location>
        <begin position="6"/>
        <end position="26"/>
    </location>
</feature>
<dbReference type="PRINTS" id="PR01171">
    <property type="entry name" value="BCTLIPOCALIN"/>
</dbReference>
<comment type="caution">
    <text evidence="5">The sequence shown here is derived from an EMBL/GenBank/DDBJ whole genome shotgun (WGS) entry which is preliminary data.</text>
</comment>
<dbReference type="Proteomes" id="UP000297225">
    <property type="component" value="Unassembled WGS sequence"/>
</dbReference>
<gene>
    <name evidence="5" type="ORF">E4P47_04745</name>
</gene>
<organism evidence="5 6">
    <name type="scientific">Porphyromonas levii</name>
    <dbReference type="NCBI Taxonomy" id="28114"/>
    <lineage>
        <taxon>Bacteria</taxon>
        <taxon>Pseudomonadati</taxon>
        <taxon>Bacteroidota</taxon>
        <taxon>Bacteroidia</taxon>
        <taxon>Bacteroidales</taxon>
        <taxon>Porphyromonadaceae</taxon>
        <taxon>Porphyromonas</taxon>
    </lineage>
</organism>
<protein>
    <recommendedName>
        <fullName evidence="4">Lipocalin/cytosolic fatty-acid binding domain-containing protein</fullName>
    </recommendedName>
</protein>
<dbReference type="CDD" id="cd19438">
    <property type="entry name" value="lipocalin_Blc-like"/>
    <property type="match status" value="1"/>
</dbReference>
<dbReference type="InterPro" id="IPR002446">
    <property type="entry name" value="Lipocalin_bac"/>
</dbReference>
<feature type="domain" description="Lipocalin/cytosolic fatty-acid binding" evidence="4">
    <location>
        <begin position="43"/>
        <end position="182"/>
    </location>
</feature>
<dbReference type="InterPro" id="IPR000566">
    <property type="entry name" value="Lipocln_cytosolic_FA-bd_dom"/>
</dbReference>
<dbReference type="PIRSF" id="PIRSF036893">
    <property type="entry name" value="Lipocalin_ApoD"/>
    <property type="match status" value="1"/>
</dbReference>
<evidence type="ECO:0000313" key="5">
    <source>
        <dbReference type="EMBL" id="TFH95322.1"/>
    </source>
</evidence>
<name>A0A4Y8WPC1_9PORP</name>
<keyword evidence="3" id="KW-1133">Transmembrane helix</keyword>
<comment type="similarity">
    <text evidence="1 2">Belongs to the calycin superfamily. Lipocalin family.</text>
</comment>
<dbReference type="InterPro" id="IPR022271">
    <property type="entry name" value="Lipocalin_ApoD"/>
</dbReference>
<dbReference type="Pfam" id="PF08212">
    <property type="entry name" value="Lipocalin_2"/>
    <property type="match status" value="1"/>
</dbReference>
<evidence type="ECO:0000313" key="6">
    <source>
        <dbReference type="Proteomes" id="UP000297225"/>
    </source>
</evidence>
<evidence type="ECO:0000256" key="2">
    <source>
        <dbReference type="PIRNR" id="PIRNR036893"/>
    </source>
</evidence>
<dbReference type="STRING" id="1122973.GCA_000379925_01218"/>
<accession>A0A4Y8WPC1</accession>
<keyword evidence="6" id="KW-1185">Reference proteome</keyword>
<evidence type="ECO:0000256" key="3">
    <source>
        <dbReference type="SAM" id="Phobius"/>
    </source>
</evidence>
<dbReference type="PANTHER" id="PTHR10612:SF34">
    <property type="entry name" value="APOLIPOPROTEIN D"/>
    <property type="match status" value="1"/>
</dbReference>
<dbReference type="PROSITE" id="PS00213">
    <property type="entry name" value="LIPOCALIN"/>
    <property type="match status" value="1"/>
</dbReference>
<dbReference type="Gene3D" id="2.40.128.20">
    <property type="match status" value="1"/>
</dbReference>
<keyword evidence="3" id="KW-0812">Transmembrane</keyword>
<keyword evidence="3" id="KW-0472">Membrane</keyword>
<reference evidence="5 6" key="1">
    <citation type="submission" date="2019-03" db="EMBL/GenBank/DDBJ databases">
        <title>Porphyromonas levii Isolated from the Uterus of Dairy Cows.</title>
        <authorList>
            <person name="Francis A.M."/>
        </authorList>
    </citation>
    <scope>NUCLEOTIDE SEQUENCE [LARGE SCALE GENOMIC DNA]</scope>
    <source>
        <strain evidence="5 6">AF5678</strain>
    </source>
</reference>
<evidence type="ECO:0000259" key="4">
    <source>
        <dbReference type="Pfam" id="PF08212"/>
    </source>
</evidence>
<proteinExistence type="inferred from homology"/>
<dbReference type="PANTHER" id="PTHR10612">
    <property type="entry name" value="APOLIPOPROTEIN D"/>
    <property type="match status" value="1"/>
</dbReference>
<evidence type="ECO:0000256" key="1">
    <source>
        <dbReference type="ARBA" id="ARBA00006889"/>
    </source>
</evidence>
<dbReference type="InterPro" id="IPR022272">
    <property type="entry name" value="Lipocalin_CS"/>
</dbReference>
<dbReference type="RefSeq" id="WP_134852617.1">
    <property type="nucleotide sequence ID" value="NZ_SPNC01000055.1"/>
</dbReference>
<dbReference type="AlphaFoldDB" id="A0A4Y8WPC1"/>
<dbReference type="GO" id="GO:0006950">
    <property type="term" value="P:response to stress"/>
    <property type="evidence" value="ECO:0007669"/>
    <property type="project" value="UniProtKB-ARBA"/>
</dbReference>
<sequence length="190" mass="21255">MKINILRGALVAIAGTTAAAVGALWYRSRHSVPKGVEPLTPFELERFLGKWYEIARMDVRFERNLINTTADYQLSDEGVVSVLNTGYNVQKEKWEQARGALRFVGESDTAAMEVSFFGPFFSGYNVVAIEGDYEYALIVGRRTDICWILSRTPDIPVDVQTKLLSKAMSIGVNINNLSWIEQSGQEPTEL</sequence>
<dbReference type="InterPro" id="IPR012674">
    <property type="entry name" value="Calycin"/>
</dbReference>
<dbReference type="InterPro" id="IPR047202">
    <property type="entry name" value="Lipocalin_Blc-like_dom"/>
</dbReference>